<feature type="transmembrane region" description="Helical" evidence="1">
    <location>
        <begin position="21"/>
        <end position="40"/>
    </location>
</feature>
<keyword evidence="1" id="KW-0812">Transmembrane</keyword>
<proteinExistence type="predicted"/>
<organism evidence="2 3">
    <name type="scientific">Halomonas citrativorans</name>
    <dbReference type="NCBI Taxonomy" id="2742612"/>
    <lineage>
        <taxon>Bacteria</taxon>
        <taxon>Pseudomonadati</taxon>
        <taxon>Pseudomonadota</taxon>
        <taxon>Gammaproteobacteria</taxon>
        <taxon>Oceanospirillales</taxon>
        <taxon>Halomonadaceae</taxon>
        <taxon>Halomonas</taxon>
    </lineage>
</organism>
<dbReference type="Proteomes" id="UP000196331">
    <property type="component" value="Unassembled WGS sequence"/>
</dbReference>
<evidence type="ECO:0000256" key="1">
    <source>
        <dbReference type="SAM" id="Phobius"/>
    </source>
</evidence>
<comment type="caution">
    <text evidence="2">The sequence shown here is derived from an EMBL/GenBank/DDBJ whole genome shotgun (WGS) entry which is preliminary data.</text>
</comment>
<keyword evidence="1" id="KW-1133">Transmembrane helix</keyword>
<sequence>MLTYVYEFPVKGCRSVLFRQIPVNFTDVLFCGFQAVVIVFY</sequence>
<dbReference type="AlphaFoldDB" id="A0A1R4I6A0"/>
<evidence type="ECO:0000313" key="2">
    <source>
        <dbReference type="EMBL" id="SJN14853.1"/>
    </source>
</evidence>
<keyword evidence="1" id="KW-0472">Membrane</keyword>
<dbReference type="EMBL" id="FUKM01000058">
    <property type="protein sequence ID" value="SJN14853.1"/>
    <property type="molecule type" value="Genomic_DNA"/>
</dbReference>
<accession>A0A1R4I6A0</accession>
<protein>
    <submittedName>
        <fullName evidence="2">Uncharacterized protein</fullName>
    </submittedName>
</protein>
<gene>
    <name evidence="2" type="ORF">CZ787_17225</name>
</gene>
<evidence type="ECO:0000313" key="3">
    <source>
        <dbReference type="Proteomes" id="UP000196331"/>
    </source>
</evidence>
<reference evidence="2 3" key="1">
    <citation type="submission" date="2017-02" db="EMBL/GenBank/DDBJ databases">
        <authorList>
            <person name="Dridi B."/>
        </authorList>
    </citation>
    <scope>NUCLEOTIDE SEQUENCE [LARGE SCALE GENOMIC DNA]</scope>
    <source>
        <strain evidence="2 3">JB380</strain>
    </source>
</reference>
<name>A0A1R4I6A0_9GAMM</name>